<gene>
    <name evidence="13" type="ORF">SAMN00017405_0035</name>
</gene>
<evidence type="ECO:0000256" key="9">
    <source>
        <dbReference type="PROSITE-ProRule" id="PRU10141"/>
    </source>
</evidence>
<dbReference type="PANTHER" id="PTHR43289:SF34">
    <property type="entry name" value="SERINE_THREONINE-PROTEIN KINASE YBDM-RELATED"/>
    <property type="match status" value="1"/>
</dbReference>
<evidence type="ECO:0000256" key="6">
    <source>
        <dbReference type="ARBA" id="ARBA00022840"/>
    </source>
</evidence>
<comment type="catalytic activity">
    <reaction evidence="7">
        <text>L-threonyl-[protein] + ATP = O-phospho-L-threonyl-[protein] + ADP + H(+)</text>
        <dbReference type="Rhea" id="RHEA:46608"/>
        <dbReference type="Rhea" id="RHEA-COMP:11060"/>
        <dbReference type="Rhea" id="RHEA-COMP:11605"/>
        <dbReference type="ChEBI" id="CHEBI:15378"/>
        <dbReference type="ChEBI" id="CHEBI:30013"/>
        <dbReference type="ChEBI" id="CHEBI:30616"/>
        <dbReference type="ChEBI" id="CHEBI:61977"/>
        <dbReference type="ChEBI" id="CHEBI:456216"/>
        <dbReference type="EC" id="2.7.11.1"/>
    </reaction>
</comment>
<dbReference type="CDD" id="cd14014">
    <property type="entry name" value="STKc_PknB_like"/>
    <property type="match status" value="1"/>
</dbReference>
<dbReference type="SMART" id="SM00740">
    <property type="entry name" value="PASTA"/>
    <property type="match status" value="3"/>
</dbReference>
<evidence type="ECO:0000256" key="5">
    <source>
        <dbReference type="ARBA" id="ARBA00022777"/>
    </source>
</evidence>
<dbReference type="InterPro" id="IPR011009">
    <property type="entry name" value="Kinase-like_dom_sf"/>
</dbReference>
<feature type="domain" description="PASTA" evidence="12">
    <location>
        <begin position="343"/>
        <end position="410"/>
    </location>
</feature>
<dbReference type="PANTHER" id="PTHR43289">
    <property type="entry name" value="MITOGEN-ACTIVATED PROTEIN KINASE KINASE KINASE 20-RELATED"/>
    <property type="match status" value="1"/>
</dbReference>
<keyword evidence="10" id="KW-0812">Transmembrane</keyword>
<dbReference type="Gene3D" id="3.30.10.20">
    <property type="match status" value="3"/>
</dbReference>
<feature type="domain" description="PASTA" evidence="12">
    <location>
        <begin position="481"/>
        <end position="548"/>
    </location>
</feature>
<dbReference type="InterPro" id="IPR000719">
    <property type="entry name" value="Prot_kinase_dom"/>
</dbReference>
<sequence length="620" mass="69362">MIGKNLGGRYQILSPIGEGGMSVVYKAKDLLLSRLVAVKVLREQFTSDNEFVKRFRREAQAAASLSHANIVGIYDVGQDENLYYLVMEYIEGENLKEIIKEKGMISQEETIYIVKQICDALEHAHKNDLVHRDIKPHNILINKEGLIKVTDFGIARAVSAATVTHTKGILGSVHYFSPEQAKGEIAGHKSDIYSLGILLYEMITGQLPFEGDSPISIALQHIQKDPIKPREINPNINQDLENVILKCIAKDSNDRYESFSNIKNDLQDIHEGKLIQIEVKENKKFDTNSLENTIVFSDKLEPNKSINNKKKKKKIKPTGYALIIFIGLILLVGSTWSFSKLFIKQDVIVPDVQNLTVSEGKRLLKDKKLNLEIKNEIEDDEVPEGRIISQDPLPDAKIKSKRTVMVIVSKGVSKVLVPDIVGYTEAEAEIRLTNKELEIGEITNEYNDEYPIGRVINQYPRFEDEVTKNSKIDLVISKGSRPNFKSMISLIGLDLNVAEARILEQGLVLSGVTKKPSNQYGENIVFEQDPAVGGRVKAGTKVNLIISSGTANNSSESKVAVKLTRPGNLIIEVSDANGEREVYNEQHQKDDVITKNVTYNGQATITVYLDDEIILQKNEQ</sequence>
<evidence type="ECO:0000256" key="10">
    <source>
        <dbReference type="SAM" id="Phobius"/>
    </source>
</evidence>
<keyword evidence="3" id="KW-0808">Transferase</keyword>
<keyword evidence="10" id="KW-1133">Transmembrane helix</keyword>
<dbReference type="CDD" id="cd06577">
    <property type="entry name" value="PASTA_pknB"/>
    <property type="match status" value="3"/>
</dbReference>
<evidence type="ECO:0000256" key="1">
    <source>
        <dbReference type="ARBA" id="ARBA00012513"/>
    </source>
</evidence>
<reference evidence="13 14" key="1">
    <citation type="submission" date="2017-04" db="EMBL/GenBank/DDBJ databases">
        <authorList>
            <person name="Afonso C.L."/>
            <person name="Miller P.J."/>
            <person name="Scott M.A."/>
            <person name="Spackman E."/>
            <person name="Goraichik I."/>
            <person name="Dimitrov K.M."/>
            <person name="Suarez D.L."/>
            <person name="Swayne D.E."/>
        </authorList>
    </citation>
    <scope>NUCLEOTIDE SEQUENCE [LARGE SCALE GENOMIC DNA]</scope>
    <source>
        <strain evidence="13 14">DSM 11270</strain>
    </source>
</reference>
<evidence type="ECO:0000256" key="3">
    <source>
        <dbReference type="ARBA" id="ARBA00022679"/>
    </source>
</evidence>
<dbReference type="Pfam" id="PF03793">
    <property type="entry name" value="PASTA"/>
    <property type="match status" value="3"/>
</dbReference>
<dbReference type="FunFam" id="1.10.510.10:FF:000021">
    <property type="entry name" value="Serine/threonine protein kinase"/>
    <property type="match status" value="1"/>
</dbReference>
<evidence type="ECO:0000256" key="7">
    <source>
        <dbReference type="ARBA" id="ARBA00047899"/>
    </source>
</evidence>
<keyword evidence="5 13" id="KW-0418">Kinase</keyword>
<dbReference type="PROSITE" id="PS50011">
    <property type="entry name" value="PROTEIN_KINASE_DOM"/>
    <property type="match status" value="1"/>
</dbReference>
<comment type="catalytic activity">
    <reaction evidence="8">
        <text>L-seryl-[protein] + ATP = O-phospho-L-seryl-[protein] + ADP + H(+)</text>
        <dbReference type="Rhea" id="RHEA:17989"/>
        <dbReference type="Rhea" id="RHEA-COMP:9863"/>
        <dbReference type="Rhea" id="RHEA-COMP:11604"/>
        <dbReference type="ChEBI" id="CHEBI:15378"/>
        <dbReference type="ChEBI" id="CHEBI:29999"/>
        <dbReference type="ChEBI" id="CHEBI:30616"/>
        <dbReference type="ChEBI" id="CHEBI:83421"/>
        <dbReference type="ChEBI" id="CHEBI:456216"/>
        <dbReference type="EC" id="2.7.11.1"/>
    </reaction>
</comment>
<evidence type="ECO:0000313" key="13">
    <source>
        <dbReference type="EMBL" id="SMB93431.1"/>
    </source>
</evidence>
<dbReference type="InterPro" id="IPR017441">
    <property type="entry name" value="Protein_kinase_ATP_BS"/>
</dbReference>
<dbReference type="SMART" id="SM00220">
    <property type="entry name" value="S_TKc"/>
    <property type="match status" value="1"/>
</dbReference>
<organism evidence="13 14">
    <name type="scientific">Desulfonispora thiosulfatigenes DSM 11270</name>
    <dbReference type="NCBI Taxonomy" id="656914"/>
    <lineage>
        <taxon>Bacteria</taxon>
        <taxon>Bacillati</taxon>
        <taxon>Bacillota</taxon>
        <taxon>Clostridia</taxon>
        <taxon>Eubacteriales</taxon>
        <taxon>Peptococcaceae</taxon>
        <taxon>Desulfonispora</taxon>
    </lineage>
</organism>
<evidence type="ECO:0000259" key="11">
    <source>
        <dbReference type="PROSITE" id="PS50011"/>
    </source>
</evidence>
<keyword evidence="14" id="KW-1185">Reference proteome</keyword>
<dbReference type="Gene3D" id="3.30.200.20">
    <property type="entry name" value="Phosphorylase Kinase, domain 1"/>
    <property type="match status" value="1"/>
</dbReference>
<keyword evidence="6 9" id="KW-0067">ATP-binding</keyword>
<keyword evidence="4 9" id="KW-0547">Nucleotide-binding</keyword>
<dbReference type="PROSITE" id="PS00107">
    <property type="entry name" value="PROTEIN_KINASE_ATP"/>
    <property type="match status" value="1"/>
</dbReference>
<evidence type="ECO:0000256" key="4">
    <source>
        <dbReference type="ARBA" id="ARBA00022741"/>
    </source>
</evidence>
<dbReference type="PROSITE" id="PS51178">
    <property type="entry name" value="PASTA"/>
    <property type="match status" value="3"/>
</dbReference>
<dbReference type="Proteomes" id="UP000192731">
    <property type="component" value="Unassembled WGS sequence"/>
</dbReference>
<dbReference type="STRING" id="656914.SAMN00017405_0035"/>
<dbReference type="InterPro" id="IPR008271">
    <property type="entry name" value="Ser/Thr_kinase_AS"/>
</dbReference>
<feature type="domain" description="Protein kinase" evidence="11">
    <location>
        <begin position="10"/>
        <end position="273"/>
    </location>
</feature>
<feature type="domain" description="PASTA" evidence="12">
    <location>
        <begin position="411"/>
        <end position="478"/>
    </location>
</feature>
<name>A0A1W1VK38_DESTI</name>
<dbReference type="EMBL" id="FWWT01000022">
    <property type="protein sequence ID" value="SMB93431.1"/>
    <property type="molecule type" value="Genomic_DNA"/>
</dbReference>
<dbReference type="AlphaFoldDB" id="A0A1W1VK38"/>
<evidence type="ECO:0000259" key="12">
    <source>
        <dbReference type="PROSITE" id="PS51178"/>
    </source>
</evidence>
<dbReference type="Gene3D" id="1.10.510.10">
    <property type="entry name" value="Transferase(Phosphotransferase) domain 1"/>
    <property type="match status" value="1"/>
</dbReference>
<dbReference type="EC" id="2.7.11.1" evidence="1"/>
<dbReference type="InterPro" id="IPR005543">
    <property type="entry name" value="PASTA_dom"/>
</dbReference>
<dbReference type="GO" id="GO:0004674">
    <property type="term" value="F:protein serine/threonine kinase activity"/>
    <property type="evidence" value="ECO:0007669"/>
    <property type="project" value="UniProtKB-KW"/>
</dbReference>
<keyword evidence="2 13" id="KW-0723">Serine/threonine-protein kinase</keyword>
<keyword evidence="10" id="KW-0472">Membrane</keyword>
<dbReference type="FunFam" id="3.30.200.20:FF:000035">
    <property type="entry name" value="Serine/threonine protein kinase Stk1"/>
    <property type="match status" value="1"/>
</dbReference>
<dbReference type="PROSITE" id="PS00108">
    <property type="entry name" value="PROTEIN_KINASE_ST"/>
    <property type="match status" value="1"/>
</dbReference>
<proteinExistence type="predicted"/>
<dbReference type="RefSeq" id="WP_084053823.1">
    <property type="nucleotide sequence ID" value="NZ_FWWT01000022.1"/>
</dbReference>
<protein>
    <recommendedName>
        <fullName evidence="1">non-specific serine/threonine protein kinase</fullName>
        <ecNumber evidence="1">2.7.11.1</ecNumber>
    </recommendedName>
</protein>
<dbReference type="NCBIfam" id="NF033483">
    <property type="entry name" value="PknB_PASTA_kin"/>
    <property type="match status" value="1"/>
</dbReference>
<evidence type="ECO:0000313" key="14">
    <source>
        <dbReference type="Proteomes" id="UP000192731"/>
    </source>
</evidence>
<dbReference type="OrthoDB" id="9788659at2"/>
<dbReference type="SUPFAM" id="SSF56112">
    <property type="entry name" value="Protein kinase-like (PK-like)"/>
    <property type="match status" value="1"/>
</dbReference>
<feature type="binding site" evidence="9">
    <location>
        <position position="39"/>
    </location>
    <ligand>
        <name>ATP</name>
        <dbReference type="ChEBI" id="CHEBI:30616"/>
    </ligand>
</feature>
<dbReference type="GO" id="GO:0005524">
    <property type="term" value="F:ATP binding"/>
    <property type="evidence" value="ECO:0007669"/>
    <property type="project" value="UniProtKB-UniRule"/>
</dbReference>
<feature type="transmembrane region" description="Helical" evidence="10">
    <location>
        <begin position="319"/>
        <end position="338"/>
    </location>
</feature>
<evidence type="ECO:0000256" key="2">
    <source>
        <dbReference type="ARBA" id="ARBA00022527"/>
    </source>
</evidence>
<accession>A0A1W1VK38</accession>
<evidence type="ECO:0000256" key="8">
    <source>
        <dbReference type="ARBA" id="ARBA00048679"/>
    </source>
</evidence>
<dbReference type="Pfam" id="PF00069">
    <property type="entry name" value="Pkinase"/>
    <property type="match status" value="1"/>
</dbReference>